<protein>
    <submittedName>
        <fullName evidence="9">Transitional endoplasmic reticulum ATPase</fullName>
    </submittedName>
</protein>
<comment type="similarity">
    <text evidence="4">Belongs to the AAA ATPase family.</text>
</comment>
<evidence type="ECO:0000256" key="1">
    <source>
        <dbReference type="ARBA" id="ARBA00022737"/>
    </source>
</evidence>
<dbReference type="GO" id="GO:0005737">
    <property type="term" value="C:cytoplasm"/>
    <property type="evidence" value="ECO:0007669"/>
    <property type="project" value="UniProtKB-ARBA"/>
</dbReference>
<dbReference type="PANTHER" id="PTHR23077">
    <property type="entry name" value="AAA-FAMILY ATPASE"/>
    <property type="match status" value="1"/>
</dbReference>
<dbReference type="Gene3D" id="3.40.50.300">
    <property type="entry name" value="P-loop containing nucleotide triphosphate hydrolases"/>
    <property type="match status" value="2"/>
</dbReference>
<dbReference type="SUPFAM" id="SSF52540">
    <property type="entry name" value="P-loop containing nucleoside triphosphate hydrolases"/>
    <property type="match status" value="2"/>
</dbReference>
<feature type="domain" description="AAA+ ATPase" evidence="6">
    <location>
        <begin position="250"/>
        <end position="384"/>
    </location>
</feature>
<feature type="domain" description="CDC48" evidence="7">
    <location>
        <begin position="101"/>
        <end position="188"/>
    </location>
</feature>
<feature type="domain" description="CDC48 N-terminal subdomain" evidence="8">
    <location>
        <begin position="3"/>
        <end position="87"/>
    </location>
</feature>
<dbReference type="GO" id="GO:0005524">
    <property type="term" value="F:ATP binding"/>
    <property type="evidence" value="ECO:0007669"/>
    <property type="project" value="UniProtKB-KW"/>
</dbReference>
<evidence type="ECO:0000256" key="2">
    <source>
        <dbReference type="ARBA" id="ARBA00022741"/>
    </source>
</evidence>
<evidence type="ECO:0000259" key="8">
    <source>
        <dbReference type="SMART" id="SM01073"/>
    </source>
</evidence>
<feature type="domain" description="AAA+ ATPase" evidence="6">
    <location>
        <begin position="509"/>
        <end position="646"/>
    </location>
</feature>
<dbReference type="InterPro" id="IPR050168">
    <property type="entry name" value="AAA_ATPase_domain"/>
</dbReference>
<dbReference type="Pfam" id="PF00004">
    <property type="entry name" value="AAA"/>
    <property type="match status" value="2"/>
</dbReference>
<evidence type="ECO:0000313" key="10">
    <source>
        <dbReference type="Proteomes" id="UP000533598"/>
    </source>
</evidence>
<keyword evidence="10" id="KW-1185">Reference proteome</keyword>
<dbReference type="PROSITE" id="PS00674">
    <property type="entry name" value="AAA"/>
    <property type="match status" value="1"/>
</dbReference>
<dbReference type="Gene3D" id="2.40.40.20">
    <property type="match status" value="1"/>
</dbReference>
<dbReference type="AlphaFoldDB" id="A0A7W7C6H6"/>
<comment type="caution">
    <text evidence="9">The sequence shown here is derived from an EMBL/GenBank/DDBJ whole genome shotgun (WGS) entry which is preliminary data.</text>
</comment>
<dbReference type="SMART" id="SM00382">
    <property type="entry name" value="AAA"/>
    <property type="match status" value="2"/>
</dbReference>
<organism evidence="9 10">
    <name type="scientific">Crossiella cryophila</name>
    <dbReference type="NCBI Taxonomy" id="43355"/>
    <lineage>
        <taxon>Bacteria</taxon>
        <taxon>Bacillati</taxon>
        <taxon>Actinomycetota</taxon>
        <taxon>Actinomycetes</taxon>
        <taxon>Pseudonocardiales</taxon>
        <taxon>Pseudonocardiaceae</taxon>
        <taxon>Crossiella</taxon>
    </lineage>
</organism>
<dbReference type="InterPro" id="IPR041569">
    <property type="entry name" value="AAA_lid_3"/>
</dbReference>
<evidence type="ECO:0000259" key="6">
    <source>
        <dbReference type="SMART" id="SM00382"/>
    </source>
</evidence>
<evidence type="ECO:0000259" key="7">
    <source>
        <dbReference type="SMART" id="SM01072"/>
    </source>
</evidence>
<dbReference type="InterPro" id="IPR004201">
    <property type="entry name" value="Cdc48_dom2"/>
</dbReference>
<dbReference type="RefSeq" id="WP_185001408.1">
    <property type="nucleotide sequence ID" value="NZ_JACHMH010000001.1"/>
</dbReference>
<dbReference type="Pfam" id="PF17862">
    <property type="entry name" value="AAA_lid_3"/>
    <property type="match status" value="2"/>
</dbReference>
<dbReference type="InterPro" id="IPR003338">
    <property type="entry name" value="CDC4_N-term_subdom"/>
</dbReference>
<dbReference type="SUPFAM" id="SSF50692">
    <property type="entry name" value="ADC-like"/>
    <property type="match status" value="1"/>
</dbReference>
<keyword evidence="3 4" id="KW-0067">ATP-binding</keyword>
<evidence type="ECO:0000313" key="9">
    <source>
        <dbReference type="EMBL" id="MBB4675433.1"/>
    </source>
</evidence>
<reference evidence="9 10" key="1">
    <citation type="submission" date="2020-08" db="EMBL/GenBank/DDBJ databases">
        <title>Sequencing the genomes of 1000 actinobacteria strains.</title>
        <authorList>
            <person name="Klenk H.-P."/>
        </authorList>
    </citation>
    <scope>NUCLEOTIDE SEQUENCE [LARGE SCALE GENOMIC DNA]</scope>
    <source>
        <strain evidence="9 10">DSM 44230</strain>
    </source>
</reference>
<dbReference type="InterPro" id="IPR027417">
    <property type="entry name" value="P-loop_NTPase"/>
</dbReference>
<dbReference type="PRINTS" id="PR00830">
    <property type="entry name" value="ENDOLAPTASE"/>
</dbReference>
<keyword evidence="1" id="KW-0677">Repeat</keyword>
<dbReference type="Pfam" id="PF02359">
    <property type="entry name" value="CDC48_N"/>
    <property type="match status" value="1"/>
</dbReference>
<dbReference type="GO" id="GO:0016887">
    <property type="term" value="F:ATP hydrolysis activity"/>
    <property type="evidence" value="ECO:0007669"/>
    <property type="project" value="InterPro"/>
</dbReference>
<keyword evidence="2 4" id="KW-0547">Nucleotide-binding</keyword>
<accession>A0A7W7C6H6</accession>
<dbReference type="PANTHER" id="PTHR23077:SF171">
    <property type="entry name" value="NUCLEAR VALOSIN-CONTAINING PROTEIN-LIKE"/>
    <property type="match status" value="1"/>
</dbReference>
<evidence type="ECO:0000256" key="4">
    <source>
        <dbReference type="RuleBase" id="RU003651"/>
    </source>
</evidence>
<feature type="compositionally biased region" description="Basic and acidic residues" evidence="5">
    <location>
        <begin position="364"/>
        <end position="378"/>
    </location>
</feature>
<dbReference type="FunFam" id="3.40.50.300:FF:000018">
    <property type="entry name" value="Cell division control 48"/>
    <property type="match status" value="1"/>
</dbReference>
<evidence type="ECO:0000256" key="5">
    <source>
        <dbReference type="SAM" id="MobiDB-lite"/>
    </source>
</evidence>
<evidence type="ECO:0000256" key="3">
    <source>
        <dbReference type="ARBA" id="ARBA00022840"/>
    </source>
</evidence>
<sequence length="740" mass="77166">MITLTVRHSPSALDTRRGVVRLHPEVLDALGLRAWDAVRLTGTRVTAALAAAADAGVPTGVLLTDDITMSNLGLTEGSEVVVAPVQVAAARSVTVSGSRLASTGVAPETVRLALIGKVITTGDAVSLLPQDLAPPPEADVSTARRKLSLAIGLTWTNELLTITATEPDGVVAVQPSTVVSWRDGARTGEPPAAARPVLPAPVAIAPPVPAAPPVPVADLVGAQDAARRLTEWLELSFRRPELLARLGASARLGVLVSGPEGVGKSTLVRSVAAAVEAEVIELIAPSAAALEPAAASQRAHDAISAAVAKARRSTPCVLLIADIEALLPANDPPPLATVVLDALHAAVDTPGLAIVATTASPEGTHPKLRDPDLVDRELTVPPPDARTRTELLRVLLREAPLEDGVDLAVVAERTPGFVVADLVALRRDAAVRAALRQRETAEPRIGQEDLLGAAQTVRPISMSASDALATGGLTLDDVGDMTEVKQALTESVLWPLQYPDSFARLGVQPPRGVLLYGPPGCGKTFLVRALAGSGRVNVMSVKGAELMDKWVGESERAVRELFRRAADAAPTLLFLDEVDALAPRRGQSSDSGVGDRVVAALLTELDGVEPLNDVVIIGATNRPELVDPALLRPGRLERLVYVPPPDAEARTEILKSAARHTPLTAEVDLSALALELDGYSAADCAALIREAALTAMRESLDAAEVTPAHLDSARKAVRPSLDPVQLANLAAYADRHRQGG</sequence>
<proteinExistence type="inferred from homology"/>
<dbReference type="SMART" id="SM01072">
    <property type="entry name" value="CDC48_2"/>
    <property type="match status" value="1"/>
</dbReference>
<dbReference type="EMBL" id="JACHMH010000001">
    <property type="protein sequence ID" value="MBB4675433.1"/>
    <property type="molecule type" value="Genomic_DNA"/>
</dbReference>
<dbReference type="Gene3D" id="1.10.8.60">
    <property type="match status" value="2"/>
</dbReference>
<dbReference type="InterPro" id="IPR003960">
    <property type="entry name" value="ATPase_AAA_CS"/>
</dbReference>
<feature type="region of interest" description="Disordered" evidence="5">
    <location>
        <begin position="361"/>
        <end position="382"/>
    </location>
</feature>
<dbReference type="Proteomes" id="UP000533598">
    <property type="component" value="Unassembled WGS sequence"/>
</dbReference>
<dbReference type="InterPro" id="IPR003593">
    <property type="entry name" value="AAA+_ATPase"/>
</dbReference>
<dbReference type="SMART" id="SM01073">
    <property type="entry name" value="CDC48_N"/>
    <property type="match status" value="1"/>
</dbReference>
<name>A0A7W7C6H6_9PSEU</name>
<dbReference type="CDD" id="cd19511">
    <property type="entry name" value="RecA-like_CDC48_r2-like"/>
    <property type="match status" value="1"/>
</dbReference>
<dbReference type="InterPro" id="IPR009010">
    <property type="entry name" value="Asp_de-COase-like_dom_sf"/>
</dbReference>
<gene>
    <name evidence="9" type="ORF">HNR67_001551</name>
</gene>
<dbReference type="InterPro" id="IPR003959">
    <property type="entry name" value="ATPase_AAA_core"/>
</dbReference>